<dbReference type="GO" id="GO:0005524">
    <property type="term" value="F:ATP binding"/>
    <property type="evidence" value="ECO:0007669"/>
    <property type="project" value="UniProtKB-KW"/>
</dbReference>
<evidence type="ECO:0000259" key="11">
    <source>
        <dbReference type="PROSITE" id="PS50893"/>
    </source>
</evidence>
<evidence type="ECO:0000256" key="4">
    <source>
        <dbReference type="ARBA" id="ARBA00022692"/>
    </source>
</evidence>
<keyword evidence="13" id="KW-1185">Reference proteome</keyword>
<proteinExistence type="predicted"/>
<evidence type="ECO:0000256" key="5">
    <source>
        <dbReference type="ARBA" id="ARBA00022741"/>
    </source>
</evidence>
<gene>
    <name evidence="12" type="ORF">SAMN02745136_00113</name>
</gene>
<keyword evidence="6" id="KW-0378">Hydrolase</keyword>
<dbReference type="InterPro" id="IPR039421">
    <property type="entry name" value="Type_1_exporter"/>
</dbReference>
<keyword evidence="3" id="KW-1003">Cell membrane</keyword>
<dbReference type="Pfam" id="PF00005">
    <property type="entry name" value="ABC_tran"/>
    <property type="match status" value="1"/>
</dbReference>
<feature type="domain" description="ABC transporter" evidence="11">
    <location>
        <begin position="348"/>
        <end position="587"/>
    </location>
</feature>
<evidence type="ECO:0000256" key="9">
    <source>
        <dbReference type="ARBA" id="ARBA00023136"/>
    </source>
</evidence>
<feature type="transmembrane region" description="Helical" evidence="10">
    <location>
        <begin position="139"/>
        <end position="163"/>
    </location>
</feature>
<keyword evidence="7 12" id="KW-0067">ATP-binding</keyword>
<sequence>MNTKAKDVINNLLFVMEYIAKWKKSIFFDIGIYSIFLGLSPFIWIYVPKLLIDELTDGKNIKKIAVILVLALVIAGITGYFKEYLQGRFRMKMNAVRYGFIRMLAEKTMKMNYAYTEDPDILKEVRIALNTVNNPAEGFGLVIIKLFSIPGNVIGFLIFSVILIQLNPYIWGVLLVSMFLSYLFIDKANRYRRSCKDELAQEERMSYYGSSKLSDFQYGKDMRLYGLKSMILKKKKEAEGKALQITNAIKNKYLYAGIKEGVLMAVREGIVYTYLIINVLNDNISISNFVLYTFALNGFVTWMQTTIKDFADIWVNALYVSDFREFLKKDEESSIDKGYNPEASQFDIVFENVSFHYPNSKRDILKDFSIHMKAGEKLALVGINGAGKTTLVKLLTRLYEPTGGRILVNGMDIREYDLEQYRKLFSVVFQDTKVFAFTIRENITMEFETQEEEKYKEALLQSGINEKINRLEKKDGTNLFKIMDEEGVELSGGEIQKLSMARALYKDGDIIIMDEPTAALDALAESRIYTEFDNLIKNKTAIYISHRLSSTRFCDNIAFLEDGELKEYGTHEQLMRLNKSYAAMFQIQAEYYKEEGHEEQ</sequence>
<keyword evidence="6" id="KW-0788">Thiol protease</keyword>
<name>A0A1M6JK45_9FIRM</name>
<evidence type="ECO:0000256" key="3">
    <source>
        <dbReference type="ARBA" id="ARBA00022475"/>
    </source>
</evidence>
<evidence type="ECO:0000313" key="13">
    <source>
        <dbReference type="Proteomes" id="UP000184386"/>
    </source>
</evidence>
<protein>
    <submittedName>
        <fullName evidence="12">ATP-binding cassette, subfamily C</fullName>
    </submittedName>
</protein>
<feature type="transmembrane region" description="Helical" evidence="10">
    <location>
        <begin position="169"/>
        <end position="185"/>
    </location>
</feature>
<evidence type="ECO:0000256" key="10">
    <source>
        <dbReference type="SAM" id="Phobius"/>
    </source>
</evidence>
<dbReference type="RefSeq" id="WP_073272901.1">
    <property type="nucleotide sequence ID" value="NZ_FRAC01000006.1"/>
</dbReference>
<evidence type="ECO:0000256" key="6">
    <source>
        <dbReference type="ARBA" id="ARBA00022807"/>
    </source>
</evidence>
<keyword evidence="6" id="KW-0645">Protease</keyword>
<keyword evidence="2" id="KW-0813">Transport</keyword>
<reference evidence="12 13" key="1">
    <citation type="submission" date="2016-11" db="EMBL/GenBank/DDBJ databases">
        <authorList>
            <person name="Jaros S."/>
            <person name="Januszkiewicz K."/>
            <person name="Wedrychowicz H."/>
        </authorList>
    </citation>
    <scope>NUCLEOTIDE SEQUENCE [LARGE SCALE GENOMIC DNA]</scope>
    <source>
        <strain evidence="12 13">DSM 15929</strain>
    </source>
</reference>
<feature type="transmembrane region" description="Helical" evidence="10">
    <location>
        <begin position="64"/>
        <end position="81"/>
    </location>
</feature>
<dbReference type="InterPro" id="IPR003439">
    <property type="entry name" value="ABC_transporter-like_ATP-bd"/>
</dbReference>
<dbReference type="PROSITE" id="PS00211">
    <property type="entry name" value="ABC_TRANSPORTER_1"/>
    <property type="match status" value="1"/>
</dbReference>
<dbReference type="FunFam" id="3.40.50.300:FF:000299">
    <property type="entry name" value="ABC transporter ATP-binding protein/permease"/>
    <property type="match status" value="1"/>
</dbReference>
<dbReference type="PROSITE" id="PS50893">
    <property type="entry name" value="ABC_TRANSPORTER_2"/>
    <property type="match status" value="1"/>
</dbReference>
<dbReference type="STRING" id="1121322.SAMN02745136_00113"/>
<evidence type="ECO:0000313" key="12">
    <source>
        <dbReference type="EMBL" id="SHJ47087.1"/>
    </source>
</evidence>
<keyword evidence="5" id="KW-0547">Nucleotide-binding</keyword>
<dbReference type="AlphaFoldDB" id="A0A1M6JK45"/>
<keyword evidence="9 10" id="KW-0472">Membrane</keyword>
<dbReference type="Proteomes" id="UP000184386">
    <property type="component" value="Unassembled WGS sequence"/>
</dbReference>
<dbReference type="GO" id="GO:0016887">
    <property type="term" value="F:ATP hydrolysis activity"/>
    <property type="evidence" value="ECO:0007669"/>
    <property type="project" value="InterPro"/>
</dbReference>
<organism evidence="12 13">
    <name type="scientific">Anaerocolumna jejuensis DSM 15929</name>
    <dbReference type="NCBI Taxonomy" id="1121322"/>
    <lineage>
        <taxon>Bacteria</taxon>
        <taxon>Bacillati</taxon>
        <taxon>Bacillota</taxon>
        <taxon>Clostridia</taxon>
        <taxon>Lachnospirales</taxon>
        <taxon>Lachnospiraceae</taxon>
        <taxon>Anaerocolumna</taxon>
    </lineage>
</organism>
<dbReference type="Gene3D" id="3.40.50.300">
    <property type="entry name" value="P-loop containing nucleotide triphosphate hydrolases"/>
    <property type="match status" value="1"/>
</dbReference>
<comment type="subcellular location">
    <subcellularLocation>
        <location evidence="1">Cell membrane</location>
        <topology evidence="1">Multi-pass membrane protein</topology>
    </subcellularLocation>
</comment>
<dbReference type="GO" id="GO:0008234">
    <property type="term" value="F:cysteine-type peptidase activity"/>
    <property type="evidence" value="ECO:0007669"/>
    <property type="project" value="UniProtKB-KW"/>
</dbReference>
<feature type="transmembrane region" description="Helical" evidence="10">
    <location>
        <begin position="26"/>
        <end position="44"/>
    </location>
</feature>
<dbReference type="Gene3D" id="1.20.1560.10">
    <property type="entry name" value="ABC transporter type 1, transmembrane domain"/>
    <property type="match status" value="1"/>
</dbReference>
<dbReference type="GO" id="GO:0005886">
    <property type="term" value="C:plasma membrane"/>
    <property type="evidence" value="ECO:0007669"/>
    <property type="project" value="UniProtKB-SubCell"/>
</dbReference>
<accession>A0A1M6JK45</accession>
<dbReference type="InterPro" id="IPR017871">
    <property type="entry name" value="ABC_transporter-like_CS"/>
</dbReference>
<dbReference type="EMBL" id="FRAC01000006">
    <property type="protein sequence ID" value="SHJ47087.1"/>
    <property type="molecule type" value="Genomic_DNA"/>
</dbReference>
<dbReference type="SUPFAM" id="SSF52540">
    <property type="entry name" value="P-loop containing nucleoside triphosphate hydrolases"/>
    <property type="match status" value="1"/>
</dbReference>
<dbReference type="InterPro" id="IPR036640">
    <property type="entry name" value="ABC1_TM_sf"/>
</dbReference>
<dbReference type="PANTHER" id="PTHR24221:SF646">
    <property type="entry name" value="HAEMOLYSIN SECRETION ATP-BINDING PROTEIN"/>
    <property type="match status" value="1"/>
</dbReference>
<keyword evidence="4 10" id="KW-0812">Transmembrane</keyword>
<dbReference type="InterPro" id="IPR027417">
    <property type="entry name" value="P-loop_NTPase"/>
</dbReference>
<dbReference type="SUPFAM" id="SSF90123">
    <property type="entry name" value="ABC transporter transmembrane region"/>
    <property type="match status" value="1"/>
</dbReference>
<dbReference type="InterPro" id="IPR003593">
    <property type="entry name" value="AAA+_ATPase"/>
</dbReference>
<evidence type="ECO:0000256" key="2">
    <source>
        <dbReference type="ARBA" id="ARBA00022448"/>
    </source>
</evidence>
<evidence type="ECO:0000256" key="7">
    <source>
        <dbReference type="ARBA" id="ARBA00022840"/>
    </source>
</evidence>
<evidence type="ECO:0000256" key="1">
    <source>
        <dbReference type="ARBA" id="ARBA00004651"/>
    </source>
</evidence>
<keyword evidence="8 10" id="KW-1133">Transmembrane helix</keyword>
<dbReference type="GO" id="GO:0034040">
    <property type="term" value="F:ATPase-coupled lipid transmembrane transporter activity"/>
    <property type="evidence" value="ECO:0007669"/>
    <property type="project" value="TreeGrafter"/>
</dbReference>
<dbReference type="SMART" id="SM00382">
    <property type="entry name" value="AAA"/>
    <property type="match status" value="1"/>
</dbReference>
<dbReference type="PANTHER" id="PTHR24221">
    <property type="entry name" value="ATP-BINDING CASSETTE SUB-FAMILY B"/>
    <property type="match status" value="1"/>
</dbReference>
<evidence type="ECO:0000256" key="8">
    <source>
        <dbReference type="ARBA" id="ARBA00022989"/>
    </source>
</evidence>